<dbReference type="FunFam" id="3.10.10.10:FF:000007">
    <property type="entry name" value="Retrovirus-related Pol polyprotein from transposon 17.6-like Protein"/>
    <property type="match status" value="1"/>
</dbReference>
<evidence type="ECO:0000256" key="7">
    <source>
        <dbReference type="ARBA" id="ARBA00022801"/>
    </source>
</evidence>
<dbReference type="OrthoDB" id="1227411at2759"/>
<reference evidence="11 12" key="1">
    <citation type="journal article" date="2019" name="Sci. Rep.">
        <title>Orb-weaving spider Araneus ventricosus genome elucidates the spidroin gene catalogue.</title>
        <authorList>
            <person name="Kono N."/>
            <person name="Nakamura H."/>
            <person name="Ohtoshi R."/>
            <person name="Moran D.A.P."/>
            <person name="Shinohara A."/>
            <person name="Yoshida Y."/>
            <person name="Fujiwara M."/>
            <person name="Mori M."/>
            <person name="Tomita M."/>
            <person name="Arakawa K."/>
        </authorList>
    </citation>
    <scope>NUCLEOTIDE SEQUENCE [LARGE SCALE GENOMIC DNA]</scope>
</reference>
<keyword evidence="12" id="KW-1185">Reference proteome</keyword>
<dbReference type="GO" id="GO:0008233">
    <property type="term" value="F:peptidase activity"/>
    <property type="evidence" value="ECO:0007669"/>
    <property type="project" value="UniProtKB-KW"/>
</dbReference>
<keyword evidence="8" id="KW-0695">RNA-directed DNA polymerase</keyword>
<keyword evidence="6" id="KW-0255">Endonuclease</keyword>
<keyword evidence="5" id="KW-0540">Nuclease</keyword>
<sequence>MGPPRDNGESDTKYSVSAEIARVAFKPPPLWRNNVELWFSQIESQFLISGISREETKFHHVVAILEEDVLSYVSDLVRCRPNDNPYTQLKNRLITQLADSESVRLRNLLSDMQLGDKKPSQLLHEMQDLSLGKIEESVMRMLWFQRLPLTTQQILSASTDKLASLALTADKIAEVSGVGTCVNSVEVESARLNMLEAQISELTSALQQFQSNYKRFRNASHRRYRTRFSSRNSSFCWYHSKFGKKAHKCVPPCDFSGKQVSLSVEATADKGRESSRLFVQDAKSGIRYLIDSGASVSVFPANRSDKCNRTTLKLVAANGSSISTFGIKNKCLDLGFGRLFNWNFIVAGVSRPILGADFLERYGLLVDIKNKKLIDVEHNRTTRGHLSFGSSLGITVLSGDTQFHKLLSKFPNLTNPSLNIVPKSHGTTHCILTKGPPVFSRARRLTPEKLKAVKTEFKNLVAQGICRPSKSPWASPIHLVPKKTEWRICGDYRRLNAVTEPDRYPLPYIQDFASELCGKTVFSKLDLKRAYYQIPVEPEDVQKTAKITPCGLYEFLYMPFGLRNAAQTFQRFLDDILRDLNCVAYLDDILIASIDHASHYGDLEQVFQRLNEKGLVLNIEKCIFGADKPPFLGCEVSKDGISPSKEKVEALVHYPQPQDSEAAVQAFQTCKNSIVQAALLAHPNFEAKLSLVVDASNTGIAGTLQQTYLKNTQPLAFFSRKLTPAESRYSTYDRELLAVYSSIKHFRHFLEGRDFIIYTDHKPLTFAFQQTGDKTSPRQQRHLEFISQFGTDIRYISGIQNTVADALSRIDEIGIPSEIDYEEIARAQTDDEELLTLQGANSNLVFKTISLELHGTPLHCDVSTGNIRPYVPKAFRTTIINVIHSLAHSGAKATDNAVKQRFVWTSWKKDCTEF</sequence>
<dbReference type="Proteomes" id="UP000499080">
    <property type="component" value="Unassembled WGS sequence"/>
</dbReference>
<dbReference type="Gene3D" id="3.10.10.10">
    <property type="entry name" value="HIV Type 1 Reverse Transcriptase, subunit A, domain 1"/>
    <property type="match status" value="1"/>
</dbReference>
<evidence type="ECO:0000256" key="5">
    <source>
        <dbReference type="ARBA" id="ARBA00022722"/>
    </source>
</evidence>
<evidence type="ECO:0000256" key="3">
    <source>
        <dbReference type="ARBA" id="ARBA00022679"/>
    </source>
</evidence>
<feature type="coiled-coil region" evidence="9">
    <location>
        <begin position="185"/>
        <end position="219"/>
    </location>
</feature>
<dbReference type="InterPro" id="IPR055469">
    <property type="entry name" value="DUF7041"/>
</dbReference>
<comment type="caution">
    <text evidence="11">The sequence shown here is derived from an EMBL/GenBank/DDBJ whole genome shotgun (WGS) entry which is preliminary data.</text>
</comment>
<dbReference type="Gene3D" id="1.10.340.70">
    <property type="match status" value="1"/>
</dbReference>
<dbReference type="InterPro" id="IPR050951">
    <property type="entry name" value="Retrovirus_Pol_polyprotein"/>
</dbReference>
<evidence type="ECO:0000313" key="12">
    <source>
        <dbReference type="Proteomes" id="UP000499080"/>
    </source>
</evidence>
<dbReference type="InterPro" id="IPR041373">
    <property type="entry name" value="RT_RNaseH"/>
</dbReference>
<evidence type="ECO:0000313" key="11">
    <source>
        <dbReference type="EMBL" id="GBN90656.1"/>
    </source>
</evidence>
<evidence type="ECO:0000256" key="4">
    <source>
        <dbReference type="ARBA" id="ARBA00022695"/>
    </source>
</evidence>
<feature type="domain" description="Reverse transcriptase" evidence="10">
    <location>
        <begin position="461"/>
        <end position="636"/>
    </location>
</feature>
<evidence type="ECO:0000256" key="8">
    <source>
        <dbReference type="ARBA" id="ARBA00022918"/>
    </source>
</evidence>
<dbReference type="Pfam" id="PF17921">
    <property type="entry name" value="Integrase_H2C2"/>
    <property type="match status" value="1"/>
</dbReference>
<dbReference type="InterPro" id="IPR000477">
    <property type="entry name" value="RT_dom"/>
</dbReference>
<dbReference type="Pfam" id="PF00078">
    <property type="entry name" value="RVT_1"/>
    <property type="match status" value="1"/>
</dbReference>
<accession>A0A4Y2STB5</accession>
<dbReference type="GO" id="GO:0003964">
    <property type="term" value="F:RNA-directed DNA polymerase activity"/>
    <property type="evidence" value="ECO:0007669"/>
    <property type="project" value="UniProtKB-KW"/>
</dbReference>
<keyword evidence="3" id="KW-0808">Transferase</keyword>
<keyword evidence="7" id="KW-0378">Hydrolase</keyword>
<dbReference type="InterPro" id="IPR021109">
    <property type="entry name" value="Peptidase_aspartic_dom_sf"/>
</dbReference>
<keyword evidence="9" id="KW-0175">Coiled coil</keyword>
<gene>
    <name evidence="11" type="primary">pol_2241</name>
    <name evidence="11" type="ORF">AVEN_94910_1</name>
</gene>
<protein>
    <recommendedName>
        <fullName evidence="1">RNA-directed DNA polymerase</fullName>
        <ecNumber evidence="1">2.7.7.49</ecNumber>
    </recommendedName>
</protein>
<keyword evidence="4" id="KW-0548">Nucleotidyltransferase</keyword>
<dbReference type="Pfam" id="PF17917">
    <property type="entry name" value="RT_RNaseH"/>
    <property type="match status" value="1"/>
</dbReference>
<dbReference type="SUPFAM" id="SSF50630">
    <property type="entry name" value="Acid proteases"/>
    <property type="match status" value="1"/>
</dbReference>
<dbReference type="FunFam" id="3.10.20.370:FF:000001">
    <property type="entry name" value="Retrovirus-related Pol polyprotein from transposon 17.6-like protein"/>
    <property type="match status" value="1"/>
</dbReference>
<evidence type="ECO:0000259" key="10">
    <source>
        <dbReference type="PROSITE" id="PS50878"/>
    </source>
</evidence>
<dbReference type="CDD" id="cd09274">
    <property type="entry name" value="RNase_HI_RT_Ty3"/>
    <property type="match status" value="1"/>
</dbReference>
<dbReference type="GO" id="GO:0004519">
    <property type="term" value="F:endonuclease activity"/>
    <property type="evidence" value="ECO:0007669"/>
    <property type="project" value="UniProtKB-KW"/>
</dbReference>
<dbReference type="GO" id="GO:0006508">
    <property type="term" value="P:proteolysis"/>
    <property type="evidence" value="ECO:0007669"/>
    <property type="project" value="UniProtKB-KW"/>
</dbReference>
<name>A0A4Y2STB5_ARAVE</name>
<evidence type="ECO:0000256" key="1">
    <source>
        <dbReference type="ARBA" id="ARBA00012493"/>
    </source>
</evidence>
<dbReference type="FunFam" id="2.40.70.10:FF:000130">
    <property type="entry name" value="Retrovirus-related Pol polyprotein from transposon opus-like Protein"/>
    <property type="match status" value="1"/>
</dbReference>
<dbReference type="Gene3D" id="2.40.70.10">
    <property type="entry name" value="Acid Proteases"/>
    <property type="match status" value="1"/>
</dbReference>
<dbReference type="PROSITE" id="PS50878">
    <property type="entry name" value="RT_POL"/>
    <property type="match status" value="1"/>
</dbReference>
<dbReference type="SUPFAM" id="SSF56672">
    <property type="entry name" value="DNA/RNA polymerases"/>
    <property type="match status" value="1"/>
</dbReference>
<keyword evidence="2" id="KW-0645">Protease</keyword>
<dbReference type="Pfam" id="PF23055">
    <property type="entry name" value="DUF7041"/>
    <property type="match status" value="1"/>
</dbReference>
<dbReference type="InterPro" id="IPR041588">
    <property type="entry name" value="Integrase_H2C2"/>
</dbReference>
<organism evidence="11 12">
    <name type="scientific">Araneus ventricosus</name>
    <name type="common">Orbweaver spider</name>
    <name type="synonym">Epeira ventricosa</name>
    <dbReference type="NCBI Taxonomy" id="182803"/>
    <lineage>
        <taxon>Eukaryota</taxon>
        <taxon>Metazoa</taxon>
        <taxon>Ecdysozoa</taxon>
        <taxon>Arthropoda</taxon>
        <taxon>Chelicerata</taxon>
        <taxon>Arachnida</taxon>
        <taxon>Araneae</taxon>
        <taxon>Araneomorphae</taxon>
        <taxon>Entelegynae</taxon>
        <taxon>Araneoidea</taxon>
        <taxon>Araneidae</taxon>
        <taxon>Araneus</taxon>
    </lineage>
</organism>
<proteinExistence type="predicted"/>
<dbReference type="PANTHER" id="PTHR37984:SF5">
    <property type="entry name" value="PROTEIN NYNRIN-LIKE"/>
    <property type="match status" value="1"/>
</dbReference>
<dbReference type="CDD" id="cd01647">
    <property type="entry name" value="RT_LTR"/>
    <property type="match status" value="1"/>
</dbReference>
<dbReference type="AlphaFoldDB" id="A0A4Y2STB5"/>
<dbReference type="InterPro" id="IPR043502">
    <property type="entry name" value="DNA/RNA_pol_sf"/>
</dbReference>
<dbReference type="Gene3D" id="3.30.70.270">
    <property type="match status" value="1"/>
</dbReference>
<dbReference type="EMBL" id="BGPR01023464">
    <property type="protein sequence ID" value="GBN90656.1"/>
    <property type="molecule type" value="Genomic_DNA"/>
</dbReference>
<evidence type="ECO:0000256" key="2">
    <source>
        <dbReference type="ARBA" id="ARBA00022670"/>
    </source>
</evidence>
<dbReference type="Gene3D" id="3.10.20.370">
    <property type="match status" value="1"/>
</dbReference>
<dbReference type="PANTHER" id="PTHR37984">
    <property type="entry name" value="PROTEIN CBG26694"/>
    <property type="match status" value="1"/>
</dbReference>
<evidence type="ECO:0000256" key="9">
    <source>
        <dbReference type="SAM" id="Coils"/>
    </source>
</evidence>
<evidence type="ECO:0000256" key="6">
    <source>
        <dbReference type="ARBA" id="ARBA00022759"/>
    </source>
</evidence>
<dbReference type="EC" id="2.7.7.49" evidence="1"/>
<dbReference type="InterPro" id="IPR043128">
    <property type="entry name" value="Rev_trsase/Diguanyl_cyclase"/>
</dbReference>